<dbReference type="PROSITE" id="PS51371">
    <property type="entry name" value="CBS"/>
    <property type="match status" value="1"/>
</dbReference>
<evidence type="ECO:0000256" key="7">
    <source>
        <dbReference type="PROSITE-ProRule" id="PRU00703"/>
    </source>
</evidence>
<evidence type="ECO:0000256" key="2">
    <source>
        <dbReference type="ARBA" id="ARBA00022475"/>
    </source>
</evidence>
<keyword evidence="3 8" id="KW-0812">Transmembrane</keyword>
<dbReference type="InterPro" id="IPR051676">
    <property type="entry name" value="UPF0053_domain"/>
</dbReference>
<dbReference type="PROSITE" id="PS51846">
    <property type="entry name" value="CNNM"/>
    <property type="match status" value="1"/>
</dbReference>
<dbReference type="InterPro" id="IPR000644">
    <property type="entry name" value="CBS_dom"/>
</dbReference>
<keyword evidence="4" id="KW-0677">Repeat</keyword>
<keyword evidence="7" id="KW-0129">CBS domain</keyword>
<organism evidence="12 13">
    <name type="scientific">Actinomadura alba</name>
    <dbReference type="NCBI Taxonomy" id="406431"/>
    <lineage>
        <taxon>Bacteria</taxon>
        <taxon>Bacillati</taxon>
        <taxon>Actinomycetota</taxon>
        <taxon>Actinomycetes</taxon>
        <taxon>Streptosporangiales</taxon>
        <taxon>Thermomonosporaceae</taxon>
        <taxon>Actinomadura</taxon>
    </lineage>
</organism>
<comment type="caution">
    <text evidence="12">The sequence shown here is derived from an EMBL/GenBank/DDBJ whole genome shotgun (WGS) entry which is preliminary data.</text>
</comment>
<protein>
    <submittedName>
        <fullName evidence="12">HlyC/CorC family transporter</fullName>
    </submittedName>
</protein>
<feature type="transmembrane region" description="Helical" evidence="9">
    <location>
        <begin position="98"/>
        <end position="119"/>
    </location>
</feature>
<evidence type="ECO:0000259" key="10">
    <source>
        <dbReference type="PROSITE" id="PS51371"/>
    </source>
</evidence>
<feature type="domain" description="CBS" evidence="10">
    <location>
        <begin position="282"/>
        <end position="338"/>
    </location>
</feature>
<keyword evidence="13" id="KW-1185">Reference proteome</keyword>
<dbReference type="Gene3D" id="3.10.580.10">
    <property type="entry name" value="CBS-domain"/>
    <property type="match status" value="1"/>
</dbReference>
<keyword evidence="2" id="KW-1003">Cell membrane</keyword>
<dbReference type="Proteomes" id="UP000805614">
    <property type="component" value="Unassembled WGS sequence"/>
</dbReference>
<evidence type="ECO:0000313" key="13">
    <source>
        <dbReference type="Proteomes" id="UP000805614"/>
    </source>
</evidence>
<keyword evidence="6 8" id="KW-0472">Membrane</keyword>
<evidence type="ECO:0000256" key="6">
    <source>
        <dbReference type="ARBA" id="ARBA00023136"/>
    </source>
</evidence>
<dbReference type="InterPro" id="IPR002550">
    <property type="entry name" value="CNNM"/>
</dbReference>
<evidence type="ECO:0000259" key="11">
    <source>
        <dbReference type="PROSITE" id="PS51846"/>
    </source>
</evidence>
<evidence type="ECO:0000256" key="4">
    <source>
        <dbReference type="ARBA" id="ARBA00022737"/>
    </source>
</evidence>
<proteinExistence type="predicted"/>
<comment type="subcellular location">
    <subcellularLocation>
        <location evidence="1">Cell membrane</location>
        <topology evidence="1">Multi-pass membrane protein</topology>
    </subcellularLocation>
</comment>
<evidence type="ECO:0000256" key="9">
    <source>
        <dbReference type="SAM" id="Phobius"/>
    </source>
</evidence>
<evidence type="ECO:0000256" key="3">
    <source>
        <dbReference type="ARBA" id="ARBA00022692"/>
    </source>
</evidence>
<dbReference type="Pfam" id="PF01595">
    <property type="entry name" value="CNNM"/>
    <property type="match status" value="1"/>
</dbReference>
<evidence type="ECO:0000256" key="5">
    <source>
        <dbReference type="ARBA" id="ARBA00022989"/>
    </source>
</evidence>
<dbReference type="RefSeq" id="WP_187248162.1">
    <property type="nucleotide sequence ID" value="NZ_BAAAOK010000007.1"/>
</dbReference>
<feature type="transmembrane region" description="Helical" evidence="9">
    <location>
        <begin position="58"/>
        <end position="78"/>
    </location>
</feature>
<dbReference type="Pfam" id="PF00571">
    <property type="entry name" value="CBS"/>
    <property type="match status" value="2"/>
</dbReference>
<dbReference type="EMBL" id="JABVEC010000057">
    <property type="protein sequence ID" value="MBC6471123.1"/>
    <property type="molecule type" value="Genomic_DNA"/>
</dbReference>
<gene>
    <name evidence="12" type="ORF">HKK74_37380</name>
</gene>
<dbReference type="SUPFAM" id="SSF54631">
    <property type="entry name" value="CBS-domain pair"/>
    <property type="match status" value="1"/>
</dbReference>
<dbReference type="InterPro" id="IPR046342">
    <property type="entry name" value="CBS_dom_sf"/>
</dbReference>
<reference evidence="12 13" key="1">
    <citation type="submission" date="2020-06" db="EMBL/GenBank/DDBJ databases">
        <title>Actinomadura xiongansis sp. nov., isolated from soil of Baiyangdian.</title>
        <authorList>
            <person name="Zhang X."/>
        </authorList>
    </citation>
    <scope>NUCLEOTIDE SEQUENCE [LARGE SCALE GENOMIC DNA]</scope>
    <source>
        <strain evidence="12 13">HBUM206468</strain>
    </source>
</reference>
<accession>A0ABR7M2I5</accession>
<dbReference type="PANTHER" id="PTHR43099:SF5">
    <property type="entry name" value="HLYC_CORC FAMILY TRANSPORTER"/>
    <property type="match status" value="1"/>
</dbReference>
<dbReference type="InterPro" id="IPR044751">
    <property type="entry name" value="Ion_transp-like_CBS"/>
</dbReference>
<keyword evidence="5 8" id="KW-1133">Transmembrane helix</keyword>
<sequence length="338" mass="35923">MDPLTAFFVTALLLIGNGFFVAAEFALVAAKRPRLERAAKSGSRPAAAAVAGIRELSLMLAGAQFGITMCTLALGLVAEPAFEHLLAPPLDELGLPDSASHVIAVAITLAVVTFLHMVLGEMAPKSWAITHPERSALILALPFRAFARLSRPVLAALNGATNALLRMARITPRDELEVHTDPQRLRHLLGESRRLGLIDRHDHDLLGRAIAVREAIVDTLIVPRDQVTAVPADASPAQVRRAAHASGHARLLVRGDDGTITGLVHVRDALTATESDRRAVDLAYPVPTISAATSVLDATTQLQRARAQLAVVNAPDGTYRGIVSLDDLLGQLLAANPH</sequence>
<feature type="transmembrane region" description="Helical" evidence="9">
    <location>
        <begin position="6"/>
        <end position="30"/>
    </location>
</feature>
<evidence type="ECO:0000256" key="8">
    <source>
        <dbReference type="PROSITE-ProRule" id="PRU01193"/>
    </source>
</evidence>
<evidence type="ECO:0000313" key="12">
    <source>
        <dbReference type="EMBL" id="MBC6471123.1"/>
    </source>
</evidence>
<dbReference type="CDD" id="cd04590">
    <property type="entry name" value="CBS_pair_CorC_HlyC_assoc"/>
    <property type="match status" value="1"/>
</dbReference>
<dbReference type="PANTHER" id="PTHR43099">
    <property type="entry name" value="UPF0053 PROTEIN YRKA"/>
    <property type="match status" value="1"/>
</dbReference>
<feature type="domain" description="CNNM transmembrane" evidence="11">
    <location>
        <begin position="1"/>
        <end position="205"/>
    </location>
</feature>
<evidence type="ECO:0000256" key="1">
    <source>
        <dbReference type="ARBA" id="ARBA00004651"/>
    </source>
</evidence>
<name>A0ABR7M2I5_9ACTN</name>